<reference evidence="2 3" key="1">
    <citation type="submission" date="2016-08" db="EMBL/GenBank/DDBJ databases">
        <authorList>
            <person name="Seilhamer J.J."/>
        </authorList>
    </citation>
    <scope>NUCLEOTIDE SEQUENCE [LARGE SCALE GENOMIC DNA]</scope>
    <source>
        <strain evidence="2 3">KCTC 42603</strain>
    </source>
</reference>
<evidence type="ECO:0000256" key="1">
    <source>
        <dbReference type="SAM" id="Phobius"/>
    </source>
</evidence>
<dbReference type="RefSeq" id="WP_070126313.1">
    <property type="nucleotide sequence ID" value="NZ_MDHN01000034.1"/>
</dbReference>
<protein>
    <submittedName>
        <fullName evidence="2">Uncharacterized protein</fullName>
    </submittedName>
</protein>
<dbReference type="STRING" id="1656094.BFC18_00185"/>
<evidence type="ECO:0000313" key="3">
    <source>
        <dbReference type="Proteomes" id="UP000175691"/>
    </source>
</evidence>
<keyword evidence="1" id="KW-1133">Transmembrane helix</keyword>
<keyword evidence="3" id="KW-1185">Reference proteome</keyword>
<comment type="caution">
    <text evidence="2">The sequence shown here is derived from an EMBL/GenBank/DDBJ whole genome shotgun (WGS) entry which is preliminary data.</text>
</comment>
<dbReference type="AlphaFoldDB" id="A0A1E7Z8I7"/>
<organism evidence="2 3">
    <name type="scientific">Alteromonas confluentis</name>
    <dbReference type="NCBI Taxonomy" id="1656094"/>
    <lineage>
        <taxon>Bacteria</taxon>
        <taxon>Pseudomonadati</taxon>
        <taxon>Pseudomonadota</taxon>
        <taxon>Gammaproteobacteria</taxon>
        <taxon>Alteromonadales</taxon>
        <taxon>Alteromonadaceae</taxon>
        <taxon>Alteromonas/Salinimonas group</taxon>
        <taxon>Alteromonas</taxon>
    </lineage>
</organism>
<name>A0A1E7Z8I7_9ALTE</name>
<dbReference type="EMBL" id="MDHN01000034">
    <property type="protein sequence ID" value="OFC69863.1"/>
    <property type="molecule type" value="Genomic_DNA"/>
</dbReference>
<evidence type="ECO:0000313" key="2">
    <source>
        <dbReference type="EMBL" id="OFC69863.1"/>
    </source>
</evidence>
<keyword evidence="1" id="KW-0472">Membrane</keyword>
<accession>A0A1E7Z8I7</accession>
<proteinExistence type="predicted"/>
<gene>
    <name evidence="2" type="ORF">BFC18_00185</name>
</gene>
<dbReference type="Proteomes" id="UP000175691">
    <property type="component" value="Unassembled WGS sequence"/>
</dbReference>
<feature type="transmembrane region" description="Helical" evidence="1">
    <location>
        <begin position="12"/>
        <end position="32"/>
    </location>
</feature>
<sequence length="67" mass="7611">MDNKKALAKAGELGIFKHIALLVFSFVASFIFNSMGFITATQIPLCMLIAFISVEWIYFQHKNEQIN</sequence>
<keyword evidence="1" id="KW-0812">Transmembrane</keyword>
<feature type="transmembrane region" description="Helical" evidence="1">
    <location>
        <begin position="38"/>
        <end position="59"/>
    </location>
</feature>
<dbReference type="OrthoDB" id="9931229at2"/>